<dbReference type="InterPro" id="IPR025979">
    <property type="entry name" value="ChrR-like_cupin_dom"/>
</dbReference>
<dbReference type="OrthoDB" id="2988517at2"/>
<evidence type="ECO:0000313" key="3">
    <source>
        <dbReference type="Proteomes" id="UP000249725"/>
    </source>
</evidence>
<dbReference type="InterPro" id="IPR041916">
    <property type="entry name" value="Anti_sigma_zinc_sf"/>
</dbReference>
<feature type="domain" description="ChrR-like cupin" evidence="1">
    <location>
        <begin position="109"/>
        <end position="189"/>
    </location>
</feature>
<gene>
    <name evidence="2" type="ORF">DJ018_06870</name>
</gene>
<dbReference type="Gene3D" id="2.60.120.10">
    <property type="entry name" value="Jelly Rolls"/>
    <property type="match status" value="1"/>
</dbReference>
<dbReference type="InterPro" id="IPR011051">
    <property type="entry name" value="RmlC_Cupin_sf"/>
</dbReference>
<dbReference type="Proteomes" id="UP000249725">
    <property type="component" value="Unassembled WGS sequence"/>
</dbReference>
<reference evidence="3" key="1">
    <citation type="submission" date="2018-05" db="EMBL/GenBank/DDBJ databases">
        <authorList>
            <person name="Li X."/>
        </authorList>
    </citation>
    <scope>NUCLEOTIDE SEQUENCE [LARGE SCALE GENOMIC DNA]</scope>
    <source>
        <strain evidence="3">YIM 73061</strain>
    </source>
</reference>
<protein>
    <recommendedName>
        <fullName evidence="1">ChrR-like cupin domain-containing protein</fullName>
    </recommendedName>
</protein>
<evidence type="ECO:0000313" key="2">
    <source>
        <dbReference type="EMBL" id="RAK57642.1"/>
    </source>
</evidence>
<name>A0A328ARH4_9CAUL</name>
<keyword evidence="3" id="KW-1185">Reference proteome</keyword>
<dbReference type="EMBL" id="QFYR01000001">
    <property type="protein sequence ID" value="RAK57642.1"/>
    <property type="molecule type" value="Genomic_DNA"/>
</dbReference>
<organism evidence="2 3">
    <name type="scientific">Phenylobacterium deserti</name>
    <dbReference type="NCBI Taxonomy" id="1914756"/>
    <lineage>
        <taxon>Bacteria</taxon>
        <taxon>Pseudomonadati</taxon>
        <taxon>Pseudomonadota</taxon>
        <taxon>Alphaproteobacteria</taxon>
        <taxon>Caulobacterales</taxon>
        <taxon>Caulobacteraceae</taxon>
        <taxon>Phenylobacterium</taxon>
    </lineage>
</organism>
<comment type="caution">
    <text evidence="2">The sequence shown here is derived from an EMBL/GenBank/DDBJ whole genome shotgun (WGS) entry which is preliminary data.</text>
</comment>
<dbReference type="AlphaFoldDB" id="A0A328ARH4"/>
<proteinExistence type="predicted"/>
<dbReference type="RefSeq" id="WP_111514093.1">
    <property type="nucleotide sequence ID" value="NZ_QFYR01000001.1"/>
</dbReference>
<accession>A0A328ARH4</accession>
<sequence>MSATRHPSAPLLARLATGELPTAAALAVGAHVEGCALCAAQVRAVEATEGQRLAGLPDAPLAADALARTLRRLDVGRSKPALSSPVRLGDVRLPLVLADVGFAPRRWVAPGFWAARARIPDEDGWRLALLHAPAGAKVPWHQHGGDEMIAVLSGAFSDPAVYVQGDFAEHRTGEGHELAVTEDGPCACLIAARGGGDFRGVGGLAAAWLGL</sequence>
<dbReference type="Pfam" id="PF12973">
    <property type="entry name" value="Cupin_7"/>
    <property type="match status" value="1"/>
</dbReference>
<evidence type="ECO:0000259" key="1">
    <source>
        <dbReference type="Pfam" id="PF12973"/>
    </source>
</evidence>
<dbReference type="Gene3D" id="1.10.10.1320">
    <property type="entry name" value="Anti-sigma factor, zinc-finger domain"/>
    <property type="match status" value="1"/>
</dbReference>
<dbReference type="InterPro" id="IPR014710">
    <property type="entry name" value="RmlC-like_jellyroll"/>
</dbReference>
<dbReference type="SUPFAM" id="SSF51182">
    <property type="entry name" value="RmlC-like cupins"/>
    <property type="match status" value="1"/>
</dbReference>